<evidence type="ECO:0000313" key="6">
    <source>
        <dbReference type="EMBL" id="AKJ32201.1"/>
    </source>
</evidence>
<evidence type="ECO:0000259" key="5">
    <source>
        <dbReference type="PROSITE" id="PS50931"/>
    </source>
</evidence>
<dbReference type="CDD" id="cd08471">
    <property type="entry name" value="PBP2_CrgA_like_2"/>
    <property type="match status" value="1"/>
</dbReference>
<dbReference type="PANTHER" id="PTHR30537:SF5">
    <property type="entry name" value="HTH-TYPE TRANSCRIPTIONAL ACTIVATOR TTDR-RELATED"/>
    <property type="match status" value="1"/>
</dbReference>
<dbReference type="GO" id="GO:0003700">
    <property type="term" value="F:DNA-binding transcription factor activity"/>
    <property type="evidence" value="ECO:0007669"/>
    <property type="project" value="InterPro"/>
</dbReference>
<evidence type="ECO:0000256" key="1">
    <source>
        <dbReference type="ARBA" id="ARBA00009437"/>
    </source>
</evidence>
<proteinExistence type="inferred from homology"/>
<dbReference type="InterPro" id="IPR058163">
    <property type="entry name" value="LysR-type_TF_proteobact-type"/>
</dbReference>
<dbReference type="Pfam" id="PF03466">
    <property type="entry name" value="LysR_substrate"/>
    <property type="match status" value="1"/>
</dbReference>
<dbReference type="SUPFAM" id="SSF46785">
    <property type="entry name" value="Winged helix' DNA-binding domain"/>
    <property type="match status" value="1"/>
</dbReference>
<dbReference type="GO" id="GO:0043565">
    <property type="term" value="F:sequence-specific DNA binding"/>
    <property type="evidence" value="ECO:0007669"/>
    <property type="project" value="TreeGrafter"/>
</dbReference>
<dbReference type="InterPro" id="IPR036388">
    <property type="entry name" value="WH-like_DNA-bd_sf"/>
</dbReference>
<feature type="domain" description="HTH lysR-type" evidence="5">
    <location>
        <begin position="1"/>
        <end position="59"/>
    </location>
</feature>
<keyword evidence="7" id="KW-1185">Reference proteome</keyword>
<dbReference type="AlphaFoldDB" id="A0A0G3BXT0"/>
<dbReference type="PANTHER" id="PTHR30537">
    <property type="entry name" value="HTH-TYPE TRANSCRIPTIONAL REGULATOR"/>
    <property type="match status" value="1"/>
</dbReference>
<evidence type="ECO:0000256" key="2">
    <source>
        <dbReference type="ARBA" id="ARBA00023015"/>
    </source>
</evidence>
<dbReference type="RefSeq" id="WP_047197157.1">
    <property type="nucleotide sequence ID" value="NZ_CP011371.1"/>
</dbReference>
<keyword evidence="4" id="KW-0804">Transcription</keyword>
<dbReference type="FunFam" id="1.10.10.10:FF:000001">
    <property type="entry name" value="LysR family transcriptional regulator"/>
    <property type="match status" value="1"/>
</dbReference>
<sequence length="312" mass="33095">MDRLDTLRVFVAVAEQAGFAAAARHLRLSAPAVTRAVVALEQRVGARLLHRTTRSVRLTEAGERYLADCKRILQDLEEADAAAGGDYAEPQGWLAVTASSMFGRLHVAPLLLDFLAAYPKVNVRSLFVDRVVNLVDEGLDVAVRIARLPDSSLTAVRVGSVRAVVVASPDYLGRRGIPAVPADLQGHHAIGIAQTGGRAAPWRFGRDATAAEPAVRLVVNSGDVAIGAALAGHGLARALSYQVAADVVAGRLQIVLAEHEPPPTPVHLVYPEGRKAAAKVRAFVDFAAPRLRERLQLAAPEPMPAAAEAEGR</sequence>
<dbReference type="SUPFAM" id="SSF53850">
    <property type="entry name" value="Periplasmic binding protein-like II"/>
    <property type="match status" value="1"/>
</dbReference>
<protein>
    <submittedName>
        <fullName evidence="6">LysR family transcriptional regulator</fullName>
    </submittedName>
</protein>
<dbReference type="PROSITE" id="PS50931">
    <property type="entry name" value="HTH_LYSR"/>
    <property type="match status" value="1"/>
</dbReference>
<dbReference type="OrthoDB" id="9786526at2"/>
<name>A0A0G3BXT0_9BURK</name>
<dbReference type="InterPro" id="IPR005119">
    <property type="entry name" value="LysR_subst-bd"/>
</dbReference>
<organism evidence="6 7">
    <name type="scientific">Caldimonas brevitalea</name>
    <dbReference type="NCBI Taxonomy" id="413882"/>
    <lineage>
        <taxon>Bacteria</taxon>
        <taxon>Pseudomonadati</taxon>
        <taxon>Pseudomonadota</taxon>
        <taxon>Betaproteobacteria</taxon>
        <taxon>Burkholderiales</taxon>
        <taxon>Sphaerotilaceae</taxon>
        <taxon>Caldimonas</taxon>
    </lineage>
</organism>
<dbReference type="Gene3D" id="1.10.10.10">
    <property type="entry name" value="Winged helix-like DNA-binding domain superfamily/Winged helix DNA-binding domain"/>
    <property type="match status" value="1"/>
</dbReference>
<reference evidence="6 7" key="1">
    <citation type="submission" date="2015-05" db="EMBL/GenBank/DDBJ databases">
        <authorList>
            <person name="Tang B."/>
            <person name="Yu Y."/>
        </authorList>
    </citation>
    <scope>NUCLEOTIDE SEQUENCE [LARGE SCALE GENOMIC DNA]</scope>
    <source>
        <strain evidence="6 7">DSM 7029</strain>
    </source>
</reference>
<dbReference type="Gene3D" id="3.40.190.290">
    <property type="match status" value="1"/>
</dbReference>
<evidence type="ECO:0000313" key="7">
    <source>
        <dbReference type="Proteomes" id="UP000035352"/>
    </source>
</evidence>
<dbReference type="InterPro" id="IPR000847">
    <property type="entry name" value="LysR_HTH_N"/>
</dbReference>
<comment type="similarity">
    <text evidence="1">Belongs to the LysR transcriptional regulatory family.</text>
</comment>
<accession>A0A0G3BXT0</accession>
<dbReference type="PATRIC" id="fig|413882.6.peg.5760"/>
<evidence type="ECO:0000256" key="4">
    <source>
        <dbReference type="ARBA" id="ARBA00023163"/>
    </source>
</evidence>
<keyword evidence="3" id="KW-0238">DNA-binding</keyword>
<gene>
    <name evidence="6" type="ORF">AAW51_5510</name>
</gene>
<dbReference type="InterPro" id="IPR036390">
    <property type="entry name" value="WH_DNA-bd_sf"/>
</dbReference>
<dbReference type="EMBL" id="CP011371">
    <property type="protein sequence ID" value="AKJ32201.1"/>
    <property type="molecule type" value="Genomic_DNA"/>
</dbReference>
<evidence type="ECO:0000256" key="3">
    <source>
        <dbReference type="ARBA" id="ARBA00023125"/>
    </source>
</evidence>
<dbReference type="Proteomes" id="UP000035352">
    <property type="component" value="Chromosome"/>
</dbReference>
<keyword evidence="2" id="KW-0805">Transcription regulation</keyword>
<dbReference type="KEGG" id="pbh:AAW51_5510"/>
<dbReference type="STRING" id="413882.AAW51_5510"/>
<dbReference type="GO" id="GO:0006351">
    <property type="term" value="P:DNA-templated transcription"/>
    <property type="evidence" value="ECO:0007669"/>
    <property type="project" value="TreeGrafter"/>
</dbReference>
<dbReference type="Pfam" id="PF00126">
    <property type="entry name" value="HTH_1"/>
    <property type="match status" value="1"/>
</dbReference>